<protein>
    <submittedName>
        <fullName evidence="1">Uncharacterized protein</fullName>
    </submittedName>
</protein>
<reference evidence="1 2" key="1">
    <citation type="journal article" date="2022" name="New Phytol.">
        <title>Ecological generalism drives hyperdiversity of secondary metabolite gene clusters in xylarialean endophytes.</title>
        <authorList>
            <person name="Franco M.E.E."/>
            <person name="Wisecaver J.H."/>
            <person name="Arnold A.E."/>
            <person name="Ju Y.M."/>
            <person name="Slot J.C."/>
            <person name="Ahrendt S."/>
            <person name="Moore L.P."/>
            <person name="Eastman K.E."/>
            <person name="Scott K."/>
            <person name="Konkel Z."/>
            <person name="Mondo S.J."/>
            <person name="Kuo A."/>
            <person name="Hayes R.D."/>
            <person name="Haridas S."/>
            <person name="Andreopoulos B."/>
            <person name="Riley R."/>
            <person name="LaButti K."/>
            <person name="Pangilinan J."/>
            <person name="Lipzen A."/>
            <person name="Amirebrahimi M."/>
            <person name="Yan J."/>
            <person name="Adam C."/>
            <person name="Keymanesh K."/>
            <person name="Ng V."/>
            <person name="Louie K."/>
            <person name="Northen T."/>
            <person name="Drula E."/>
            <person name="Henrissat B."/>
            <person name="Hsieh H.M."/>
            <person name="Youens-Clark K."/>
            <person name="Lutzoni F."/>
            <person name="Miadlikowska J."/>
            <person name="Eastwood D.C."/>
            <person name="Hamelin R.C."/>
            <person name="Grigoriev I.V."/>
            <person name="U'Ren J.M."/>
        </authorList>
    </citation>
    <scope>NUCLEOTIDE SEQUENCE [LARGE SCALE GENOMIC DNA]</scope>
    <source>
        <strain evidence="1 2">CBS 119005</strain>
    </source>
</reference>
<proteinExistence type="predicted"/>
<gene>
    <name evidence="1" type="ORF">F4820DRAFT_441973</name>
</gene>
<dbReference type="EMBL" id="MU393702">
    <property type="protein sequence ID" value="KAI4858670.1"/>
    <property type="molecule type" value="Genomic_DNA"/>
</dbReference>
<accession>A0ACB9YGT3</accession>
<comment type="caution">
    <text evidence="1">The sequence shown here is derived from an EMBL/GenBank/DDBJ whole genome shotgun (WGS) entry which is preliminary data.</text>
</comment>
<evidence type="ECO:0000313" key="1">
    <source>
        <dbReference type="EMBL" id="KAI4858670.1"/>
    </source>
</evidence>
<keyword evidence="2" id="KW-1185">Reference proteome</keyword>
<evidence type="ECO:0000313" key="2">
    <source>
        <dbReference type="Proteomes" id="UP001497700"/>
    </source>
</evidence>
<dbReference type="Proteomes" id="UP001497700">
    <property type="component" value="Unassembled WGS sequence"/>
</dbReference>
<name>A0ACB9YGT3_9PEZI</name>
<organism evidence="1 2">
    <name type="scientific">Hypoxylon rubiginosum</name>
    <dbReference type="NCBI Taxonomy" id="110542"/>
    <lineage>
        <taxon>Eukaryota</taxon>
        <taxon>Fungi</taxon>
        <taxon>Dikarya</taxon>
        <taxon>Ascomycota</taxon>
        <taxon>Pezizomycotina</taxon>
        <taxon>Sordariomycetes</taxon>
        <taxon>Xylariomycetidae</taxon>
        <taxon>Xylariales</taxon>
        <taxon>Hypoxylaceae</taxon>
        <taxon>Hypoxylon</taxon>
    </lineage>
</organism>
<sequence>MTDAEIYFLWILRSMANPKCRKAIGVHVCFEEIERFARDPRDWGLLSSPTSESIGAIDRPSCPGRVPRRLPRERHAVPLSPVS</sequence>